<dbReference type="CDD" id="cd00397">
    <property type="entry name" value="DNA_BRE_C"/>
    <property type="match status" value="1"/>
</dbReference>
<dbReference type="RefSeq" id="WP_143592267.1">
    <property type="nucleotide sequence ID" value="NZ_MUZR01000076.1"/>
</dbReference>
<feature type="compositionally biased region" description="Basic and acidic residues" evidence="5">
    <location>
        <begin position="298"/>
        <end position="312"/>
    </location>
</feature>
<name>A0A1V2ZVB8_9GAMM</name>
<keyword evidence="3" id="KW-0238">DNA-binding</keyword>
<gene>
    <name evidence="7" type="ORF">B1A74_13590</name>
</gene>
<dbReference type="Proteomes" id="UP000189177">
    <property type="component" value="Unassembled WGS sequence"/>
</dbReference>
<dbReference type="InterPro" id="IPR011010">
    <property type="entry name" value="DNA_brk_join_enz"/>
</dbReference>
<protein>
    <recommendedName>
        <fullName evidence="6">Tyr recombinase domain-containing protein</fullName>
    </recommendedName>
</protein>
<dbReference type="GO" id="GO:0003677">
    <property type="term" value="F:DNA binding"/>
    <property type="evidence" value="ECO:0007669"/>
    <property type="project" value="UniProtKB-KW"/>
</dbReference>
<dbReference type="PANTHER" id="PTHR30349:SF41">
    <property type="entry name" value="INTEGRASE_RECOMBINASE PROTEIN MJ0367-RELATED"/>
    <property type="match status" value="1"/>
</dbReference>
<evidence type="ECO:0000256" key="1">
    <source>
        <dbReference type="ARBA" id="ARBA00008857"/>
    </source>
</evidence>
<keyword evidence="2" id="KW-0229">DNA integration</keyword>
<dbReference type="InterPro" id="IPR002104">
    <property type="entry name" value="Integrase_catalytic"/>
</dbReference>
<dbReference type="Gene3D" id="1.10.150.130">
    <property type="match status" value="1"/>
</dbReference>
<organism evidence="7 8">
    <name type="scientific">Thioalkalivibrio halophilus</name>
    <dbReference type="NCBI Taxonomy" id="252474"/>
    <lineage>
        <taxon>Bacteria</taxon>
        <taxon>Pseudomonadati</taxon>
        <taxon>Pseudomonadota</taxon>
        <taxon>Gammaproteobacteria</taxon>
        <taxon>Chromatiales</taxon>
        <taxon>Ectothiorhodospiraceae</taxon>
        <taxon>Thioalkalivibrio</taxon>
    </lineage>
</organism>
<evidence type="ECO:0000256" key="3">
    <source>
        <dbReference type="ARBA" id="ARBA00023125"/>
    </source>
</evidence>
<evidence type="ECO:0000256" key="2">
    <source>
        <dbReference type="ARBA" id="ARBA00022908"/>
    </source>
</evidence>
<dbReference type="PROSITE" id="PS51898">
    <property type="entry name" value="TYR_RECOMBINASE"/>
    <property type="match status" value="1"/>
</dbReference>
<dbReference type="SUPFAM" id="SSF56349">
    <property type="entry name" value="DNA breaking-rejoining enzymes"/>
    <property type="match status" value="1"/>
</dbReference>
<comment type="caution">
    <text evidence="7">The sequence shown here is derived from an EMBL/GenBank/DDBJ whole genome shotgun (WGS) entry which is preliminary data.</text>
</comment>
<dbReference type="STRING" id="252474.B1A74_13590"/>
<keyword evidence="8" id="KW-1185">Reference proteome</keyword>
<proteinExistence type="inferred from homology"/>
<dbReference type="GO" id="GO:0015074">
    <property type="term" value="P:DNA integration"/>
    <property type="evidence" value="ECO:0007669"/>
    <property type="project" value="UniProtKB-KW"/>
</dbReference>
<comment type="similarity">
    <text evidence="1">Belongs to the 'phage' integrase family.</text>
</comment>
<dbReference type="EMBL" id="MUZR01000076">
    <property type="protein sequence ID" value="OOC08941.1"/>
    <property type="molecule type" value="Genomic_DNA"/>
</dbReference>
<evidence type="ECO:0000259" key="6">
    <source>
        <dbReference type="PROSITE" id="PS51898"/>
    </source>
</evidence>
<reference evidence="7 8" key="1">
    <citation type="submission" date="2017-02" db="EMBL/GenBank/DDBJ databases">
        <title>Genomic diversity within the haloalkaliphilic genus Thioalkalivibrio.</title>
        <authorList>
            <person name="Ahn A.-C."/>
            <person name="Meier-Kolthoff J."/>
            <person name="Overmars L."/>
            <person name="Richter M."/>
            <person name="Woyke T."/>
            <person name="Sorokin D.Y."/>
            <person name="Muyzer G."/>
        </authorList>
    </citation>
    <scope>NUCLEOTIDE SEQUENCE [LARGE SCALE GENOMIC DNA]</scope>
    <source>
        <strain evidence="7 8">HL17</strain>
    </source>
</reference>
<keyword evidence="4" id="KW-0233">DNA recombination</keyword>
<dbReference type="InterPro" id="IPR010998">
    <property type="entry name" value="Integrase_recombinase_N"/>
</dbReference>
<sequence length="371" mass="41870">MLDAASDREAVIAWFARKGIDPRGDNRPTPTADAYIREVTRVLLWAAWRGQALSDLSARDVLAYKAFLVEPSPAEVWVSNDTTKRARAHPDWRPFQPGRSSKRAEYGLRVLNDLLGFLAQAGYLQANPAALVDLTVERSKETEAAASQAQRGRALTRKGWEAIKRYIDGLPFGTEEDAFQKARARWVFHLLYTLGIRISSLRGRFGEIQPTVIDEEEVWVWSLEVKGGKRMVLPLPFSVLDEMQRFRLTLGLSRWPSADDPVPIVPRARAHNGVDEKPLTRQALDHLTRRVIQGASRRLAEQGEERESERLARASAHALRHTAGTELADQGASLRDAAEALGHSDVRTTQRYSRAELERLRSVLEVRDTRW</sequence>
<evidence type="ECO:0000256" key="5">
    <source>
        <dbReference type="SAM" id="MobiDB-lite"/>
    </source>
</evidence>
<dbReference type="InterPro" id="IPR050090">
    <property type="entry name" value="Tyrosine_recombinase_XerCD"/>
</dbReference>
<dbReference type="GO" id="GO:0006310">
    <property type="term" value="P:DNA recombination"/>
    <property type="evidence" value="ECO:0007669"/>
    <property type="project" value="UniProtKB-KW"/>
</dbReference>
<feature type="region of interest" description="Disordered" evidence="5">
    <location>
        <begin position="296"/>
        <end position="330"/>
    </location>
</feature>
<dbReference type="OrthoDB" id="8610787at2"/>
<dbReference type="InterPro" id="IPR013762">
    <property type="entry name" value="Integrase-like_cat_sf"/>
</dbReference>
<feature type="domain" description="Tyr recombinase" evidence="6">
    <location>
        <begin position="150"/>
        <end position="365"/>
    </location>
</feature>
<accession>A0A1V2ZVB8</accession>
<dbReference type="PANTHER" id="PTHR30349">
    <property type="entry name" value="PHAGE INTEGRASE-RELATED"/>
    <property type="match status" value="1"/>
</dbReference>
<evidence type="ECO:0000313" key="7">
    <source>
        <dbReference type="EMBL" id="OOC08941.1"/>
    </source>
</evidence>
<dbReference type="Gene3D" id="1.10.443.10">
    <property type="entry name" value="Intergrase catalytic core"/>
    <property type="match status" value="1"/>
</dbReference>
<evidence type="ECO:0000313" key="8">
    <source>
        <dbReference type="Proteomes" id="UP000189177"/>
    </source>
</evidence>
<dbReference type="AlphaFoldDB" id="A0A1V2ZVB8"/>
<dbReference type="Pfam" id="PF00589">
    <property type="entry name" value="Phage_integrase"/>
    <property type="match status" value="1"/>
</dbReference>
<evidence type="ECO:0000256" key="4">
    <source>
        <dbReference type="ARBA" id="ARBA00023172"/>
    </source>
</evidence>